<dbReference type="EMBL" id="JAUDZG010000005">
    <property type="protein sequence ID" value="KAK3304400.1"/>
    <property type="molecule type" value="Genomic_DNA"/>
</dbReference>
<dbReference type="InterPro" id="IPR054505">
    <property type="entry name" value="Myb_DNA-bind_8"/>
</dbReference>
<feature type="region of interest" description="Disordered" evidence="1">
    <location>
        <begin position="1"/>
        <end position="31"/>
    </location>
</feature>
<evidence type="ECO:0000313" key="4">
    <source>
        <dbReference type="Proteomes" id="UP001273166"/>
    </source>
</evidence>
<feature type="region of interest" description="Disordered" evidence="1">
    <location>
        <begin position="418"/>
        <end position="499"/>
    </location>
</feature>
<reference evidence="3" key="1">
    <citation type="journal article" date="2023" name="Mol. Phylogenet. Evol.">
        <title>Genome-scale phylogeny and comparative genomics of the fungal order Sordariales.</title>
        <authorList>
            <person name="Hensen N."/>
            <person name="Bonometti L."/>
            <person name="Westerberg I."/>
            <person name="Brannstrom I.O."/>
            <person name="Guillou S."/>
            <person name="Cros-Aarteil S."/>
            <person name="Calhoun S."/>
            <person name="Haridas S."/>
            <person name="Kuo A."/>
            <person name="Mondo S."/>
            <person name="Pangilinan J."/>
            <person name="Riley R."/>
            <person name="LaButti K."/>
            <person name="Andreopoulos B."/>
            <person name="Lipzen A."/>
            <person name="Chen C."/>
            <person name="Yan M."/>
            <person name="Daum C."/>
            <person name="Ng V."/>
            <person name="Clum A."/>
            <person name="Steindorff A."/>
            <person name="Ohm R.A."/>
            <person name="Martin F."/>
            <person name="Silar P."/>
            <person name="Natvig D.O."/>
            <person name="Lalanne C."/>
            <person name="Gautier V."/>
            <person name="Ament-Velasquez S.L."/>
            <person name="Kruys A."/>
            <person name="Hutchinson M.I."/>
            <person name="Powell A.J."/>
            <person name="Barry K."/>
            <person name="Miller A.N."/>
            <person name="Grigoriev I.V."/>
            <person name="Debuchy R."/>
            <person name="Gladieux P."/>
            <person name="Hiltunen Thoren M."/>
            <person name="Johannesson H."/>
        </authorList>
    </citation>
    <scope>NUCLEOTIDE SEQUENCE</scope>
    <source>
        <strain evidence="3">CBS 333.67</strain>
    </source>
</reference>
<name>A0AAJ0M0F0_9PEZI</name>
<dbReference type="AlphaFoldDB" id="A0AAJ0M0F0"/>
<protein>
    <recommendedName>
        <fullName evidence="2">Myb-like DNA-binding domain-containing protein</fullName>
    </recommendedName>
</protein>
<comment type="caution">
    <text evidence="3">The sequence shown here is derived from an EMBL/GenBank/DDBJ whole genome shotgun (WGS) entry which is preliminary data.</text>
</comment>
<reference evidence="3" key="2">
    <citation type="submission" date="2023-06" db="EMBL/GenBank/DDBJ databases">
        <authorList>
            <consortium name="Lawrence Berkeley National Laboratory"/>
            <person name="Mondo S.J."/>
            <person name="Hensen N."/>
            <person name="Bonometti L."/>
            <person name="Westerberg I."/>
            <person name="Brannstrom I.O."/>
            <person name="Guillou S."/>
            <person name="Cros-Aarteil S."/>
            <person name="Calhoun S."/>
            <person name="Haridas S."/>
            <person name="Kuo A."/>
            <person name="Pangilinan J."/>
            <person name="Riley R."/>
            <person name="Labutti K."/>
            <person name="Andreopoulos B."/>
            <person name="Lipzen A."/>
            <person name="Chen C."/>
            <person name="Yanf M."/>
            <person name="Daum C."/>
            <person name="Ng V."/>
            <person name="Clum A."/>
            <person name="Steindorff A."/>
            <person name="Ohm R."/>
            <person name="Martin F."/>
            <person name="Silar P."/>
            <person name="Natvig D."/>
            <person name="Lalanne C."/>
            <person name="Gautier V."/>
            <person name="Ament-Velasquez S.L."/>
            <person name="Kruys A."/>
            <person name="Hutchinson M.I."/>
            <person name="Powell A.J."/>
            <person name="Barry K."/>
            <person name="Miller A.N."/>
            <person name="Grigoriev I.V."/>
            <person name="Debuchy R."/>
            <person name="Gladieux P."/>
            <person name="Thoren M.H."/>
            <person name="Johannesson H."/>
        </authorList>
    </citation>
    <scope>NUCLEOTIDE SEQUENCE</scope>
    <source>
        <strain evidence="3">CBS 333.67</strain>
    </source>
</reference>
<dbReference type="Pfam" id="PF22980">
    <property type="entry name" value="Myb_DNA-bind_8"/>
    <property type="match status" value="1"/>
</dbReference>
<feature type="compositionally biased region" description="Basic and acidic residues" evidence="1">
    <location>
        <begin position="462"/>
        <end position="485"/>
    </location>
</feature>
<gene>
    <name evidence="3" type="ORF">B0T15DRAFT_512555</name>
</gene>
<organism evidence="3 4">
    <name type="scientific">Chaetomium strumarium</name>
    <dbReference type="NCBI Taxonomy" id="1170767"/>
    <lineage>
        <taxon>Eukaryota</taxon>
        <taxon>Fungi</taxon>
        <taxon>Dikarya</taxon>
        <taxon>Ascomycota</taxon>
        <taxon>Pezizomycotina</taxon>
        <taxon>Sordariomycetes</taxon>
        <taxon>Sordariomycetidae</taxon>
        <taxon>Sordariales</taxon>
        <taxon>Chaetomiaceae</taxon>
        <taxon>Chaetomium</taxon>
    </lineage>
</organism>
<evidence type="ECO:0000256" key="1">
    <source>
        <dbReference type="SAM" id="MobiDB-lite"/>
    </source>
</evidence>
<dbReference type="Proteomes" id="UP001273166">
    <property type="component" value="Unassembled WGS sequence"/>
</dbReference>
<evidence type="ECO:0000313" key="3">
    <source>
        <dbReference type="EMBL" id="KAK3304400.1"/>
    </source>
</evidence>
<evidence type="ECO:0000259" key="2">
    <source>
        <dbReference type="Pfam" id="PF22980"/>
    </source>
</evidence>
<dbReference type="RefSeq" id="XP_062720180.1">
    <property type="nucleotide sequence ID" value="XM_062867991.1"/>
</dbReference>
<feature type="region of interest" description="Disordered" evidence="1">
    <location>
        <begin position="99"/>
        <end position="149"/>
    </location>
</feature>
<accession>A0AAJ0M0F0</accession>
<sequence length="499" mass="55215">MSPKTIKPSVVVTKGNDTNSDGEDSTTIKKTKYPTPQEAYVFYSVVKHIRGKPDVDWDAMAKDCGFKNAETAKVRYGQIKRKLNIDAWDLTKKKTNTPYEELDYGDGPSTPTIGRTKNVPVTPRTGSSIKKRASAVSKRPGSGRAGRQAKAEAIIKMEQAEQAMGEFEEYEDEIEEADDDELAMTEYDETPTKKSGGLMGNKYIKREGASKPRAAGHATHTLSRATTTAPNYGISNVSMYANFPSVIPDVVLERKAIMVNMAGHWIVSPSDCEAHGCWLARLPASIQSEYHAQSQRLAARAVETFNAINSLNPAAGNSDDRPYSPNPNHRHTVAAFQQYMADNGIPHYSNNHEKALGAPPLQQVQQVQHHPQQMFLPTGVVMQQMGLRAPTTTPAHHHGHHCFAAADQQQVDLSAFANEDGLPRGPFPDYDNNDNHNDDDVDLHSVPLHPSCVQQQQEEETPEAREAREARERAEREQEELDARMLFEGISDSADSESE</sequence>
<proteinExistence type="predicted"/>
<keyword evidence="4" id="KW-1185">Reference proteome</keyword>
<feature type="domain" description="Myb-like DNA-binding" evidence="2">
    <location>
        <begin position="42"/>
        <end position="83"/>
    </location>
</feature>
<dbReference type="GeneID" id="87886820"/>